<name>A0A015TUI9_BACFG</name>
<comment type="caution">
    <text evidence="2">The sequence shown here is derived from an EMBL/GenBank/DDBJ whole genome shotgun (WGS) entry which is preliminary data.</text>
</comment>
<feature type="chain" id="PRO_5001477260" description="Lipocalin-like domain-containing protein" evidence="1">
    <location>
        <begin position="24"/>
        <end position="167"/>
    </location>
</feature>
<evidence type="ECO:0000313" key="3">
    <source>
        <dbReference type="Proteomes" id="UP000020529"/>
    </source>
</evidence>
<feature type="signal peptide" evidence="1">
    <location>
        <begin position="1"/>
        <end position="23"/>
    </location>
</feature>
<dbReference type="PATRIC" id="fig|1339315.3.peg.2552"/>
<dbReference type="RefSeq" id="WP_022348014.1">
    <property type="nucleotide sequence ID" value="NZ_JGCY01000291.1"/>
</dbReference>
<organism evidence="2 3">
    <name type="scientific">Bacteroides fragilis str. 3988T(B)14</name>
    <dbReference type="NCBI Taxonomy" id="1339315"/>
    <lineage>
        <taxon>Bacteria</taxon>
        <taxon>Pseudomonadati</taxon>
        <taxon>Bacteroidota</taxon>
        <taxon>Bacteroidia</taxon>
        <taxon>Bacteroidales</taxon>
        <taxon>Bacteroidaceae</taxon>
        <taxon>Bacteroides</taxon>
    </lineage>
</organism>
<dbReference type="AlphaFoldDB" id="A0A015TUI9"/>
<protein>
    <recommendedName>
        <fullName evidence="4">Lipocalin-like domain-containing protein</fullName>
    </recommendedName>
</protein>
<reference evidence="2 3" key="1">
    <citation type="submission" date="2014-02" db="EMBL/GenBank/DDBJ databases">
        <authorList>
            <person name="Sears C."/>
            <person name="Carroll K."/>
            <person name="Sack B.R."/>
            <person name="Qadri F."/>
            <person name="Myers L.L."/>
            <person name="Chung G.-T."/>
            <person name="Escheverria P."/>
            <person name="Fraser C.M."/>
            <person name="Sadzewicz L."/>
            <person name="Shefchek K.A."/>
            <person name="Tallon L."/>
            <person name="Das S.P."/>
            <person name="Daugherty S."/>
            <person name="Mongodin E.F."/>
        </authorList>
    </citation>
    <scope>NUCLEOTIDE SEQUENCE [LARGE SCALE GENOMIC DNA]</scope>
    <source>
        <strain evidence="3">3988T(B)14</strain>
    </source>
</reference>
<evidence type="ECO:0000256" key="1">
    <source>
        <dbReference type="SAM" id="SignalP"/>
    </source>
</evidence>
<sequence length="167" mass="17768">MKKGILFIALLAASFGFMQSSFAAPSMSANSITNVLAISDYEGTYSGTMDNIIMKGKPYESRAATYKIEGGRLKCDFPQIGSMPGTITISLAVEVDEETGEITAYNGDEAGTLSLPLGIKVKLYLDDLRDAKITDNGGSKQIEFTLDVSGTFLGANFPASVHFVGTK</sequence>
<dbReference type="EMBL" id="JGCY01000291">
    <property type="protein sequence ID" value="EXY74366.1"/>
    <property type="molecule type" value="Genomic_DNA"/>
</dbReference>
<keyword evidence="1" id="KW-0732">Signal</keyword>
<gene>
    <name evidence="2" type="ORF">M124_1792</name>
</gene>
<proteinExistence type="predicted"/>
<dbReference type="Proteomes" id="UP000020529">
    <property type="component" value="Unassembled WGS sequence"/>
</dbReference>
<evidence type="ECO:0008006" key="4">
    <source>
        <dbReference type="Google" id="ProtNLM"/>
    </source>
</evidence>
<evidence type="ECO:0000313" key="2">
    <source>
        <dbReference type="EMBL" id="EXY74366.1"/>
    </source>
</evidence>
<accession>A0A015TUI9</accession>